<feature type="compositionally biased region" description="Basic residues" evidence="1">
    <location>
        <begin position="11"/>
        <end position="21"/>
    </location>
</feature>
<organism evidence="3 4">
    <name type="scientific">Amycolatopsis echigonensis</name>
    <dbReference type="NCBI Taxonomy" id="2576905"/>
    <lineage>
        <taxon>Bacteria</taxon>
        <taxon>Bacillati</taxon>
        <taxon>Actinomycetota</taxon>
        <taxon>Actinomycetes</taxon>
        <taxon>Pseudonocardiales</taxon>
        <taxon>Pseudonocardiaceae</taxon>
        <taxon>Amycolatopsis</taxon>
    </lineage>
</organism>
<dbReference type="GO" id="GO:0043190">
    <property type="term" value="C:ATP-binding cassette (ABC) transporter complex"/>
    <property type="evidence" value="ECO:0007669"/>
    <property type="project" value="InterPro"/>
</dbReference>
<protein>
    <submittedName>
        <fullName evidence="3">Phospholipid/cholesterol/gamma-HCH transport system permease protein</fullName>
    </submittedName>
</protein>
<dbReference type="GO" id="GO:0005548">
    <property type="term" value="F:phospholipid transporter activity"/>
    <property type="evidence" value="ECO:0007669"/>
    <property type="project" value="TreeGrafter"/>
</dbReference>
<keyword evidence="2" id="KW-0472">Membrane</keyword>
<proteinExistence type="predicted"/>
<name>A0A2N3WFC3_9PSEU</name>
<feature type="region of interest" description="Disordered" evidence="1">
    <location>
        <begin position="1"/>
        <end position="28"/>
    </location>
</feature>
<feature type="transmembrane region" description="Helical" evidence="2">
    <location>
        <begin position="71"/>
        <end position="90"/>
    </location>
</feature>
<evidence type="ECO:0000313" key="4">
    <source>
        <dbReference type="Proteomes" id="UP000233750"/>
    </source>
</evidence>
<gene>
    <name evidence="3" type="ORF">ATK30_3402</name>
</gene>
<keyword evidence="2" id="KW-1133">Transmembrane helix</keyword>
<comment type="caution">
    <text evidence="3">The sequence shown here is derived from an EMBL/GenBank/DDBJ whole genome shotgun (WGS) entry which is preliminary data.</text>
</comment>
<feature type="transmembrane region" description="Helical" evidence="2">
    <location>
        <begin position="117"/>
        <end position="140"/>
    </location>
</feature>
<dbReference type="OrthoDB" id="5243306at2"/>
<accession>A0A2N3WFC3</accession>
<dbReference type="PANTHER" id="PTHR30188:SF4">
    <property type="entry name" value="PROTEIN TRIGALACTOSYLDIACYLGLYCEROL 1, CHLOROPLASTIC"/>
    <property type="match status" value="1"/>
</dbReference>
<keyword evidence="2" id="KW-0812">Transmembrane</keyword>
<dbReference type="InterPro" id="IPR030802">
    <property type="entry name" value="Permease_MalE"/>
</dbReference>
<feature type="transmembrane region" description="Helical" evidence="2">
    <location>
        <begin position="216"/>
        <end position="239"/>
    </location>
</feature>
<keyword evidence="4" id="KW-1185">Reference proteome</keyword>
<dbReference type="PANTHER" id="PTHR30188">
    <property type="entry name" value="ABC TRANSPORTER PERMEASE PROTEIN-RELATED"/>
    <property type="match status" value="1"/>
</dbReference>
<dbReference type="RefSeq" id="WP_101436377.1">
    <property type="nucleotide sequence ID" value="NZ_PJMY01000003.1"/>
</dbReference>
<evidence type="ECO:0000256" key="1">
    <source>
        <dbReference type="SAM" id="MobiDB-lite"/>
    </source>
</evidence>
<dbReference type="AlphaFoldDB" id="A0A2N3WFC3"/>
<feature type="transmembrane region" description="Helical" evidence="2">
    <location>
        <begin position="251"/>
        <end position="277"/>
    </location>
</feature>
<evidence type="ECO:0000256" key="2">
    <source>
        <dbReference type="SAM" id="Phobius"/>
    </source>
</evidence>
<dbReference type="EMBL" id="PJMY01000003">
    <property type="protein sequence ID" value="PKV92582.1"/>
    <property type="molecule type" value="Genomic_DNA"/>
</dbReference>
<dbReference type="Pfam" id="PF02405">
    <property type="entry name" value="MlaE"/>
    <property type="match status" value="1"/>
</dbReference>
<feature type="transmembrane region" description="Helical" evidence="2">
    <location>
        <begin position="166"/>
        <end position="196"/>
    </location>
</feature>
<evidence type="ECO:0000313" key="3">
    <source>
        <dbReference type="EMBL" id="PKV92582.1"/>
    </source>
</evidence>
<reference evidence="3 4" key="1">
    <citation type="submission" date="2017-12" db="EMBL/GenBank/DDBJ databases">
        <title>Sequencing the genomes of 1000 Actinobacteria strains.</title>
        <authorList>
            <person name="Klenk H.-P."/>
        </authorList>
    </citation>
    <scope>NUCLEOTIDE SEQUENCE [LARGE SCALE GENOMIC DNA]</scope>
    <source>
        <strain evidence="3 4">DSM 45165</strain>
    </source>
</reference>
<dbReference type="Proteomes" id="UP000233750">
    <property type="component" value="Unassembled WGS sequence"/>
</dbReference>
<sequence>MTTHAAAPPKAKGRQRRKASRRSGLGSAVARPLEQAGEMVWLMGDVLYSALRHPVGYWGEVREQMFQTLKLCWIPMIISTTAFGLGAPGLQGGNIFSLFGIPERLGSFFIMASVREFAPWINAMVVAGVMGTAITADLGARRIREEIDAMEVLGVDPIRTLIVPRVVAMTLITGLMDLVALAFGVVGGYIAAVPILKANSSAFFGSFFDNATTTDLWASVVKTSIFGLIIGVVCCYKGLHTGGGPIGVGRAVNQAVVIAFAAIWIFNAVFTAIMLGLNPEMQIYK</sequence>